<evidence type="ECO:0000313" key="3">
    <source>
        <dbReference type="WBParaSite" id="HPLM_0001358601-mRNA-1"/>
    </source>
</evidence>
<sequence>MPHLLSAVSIADFDPPFTSMVCSKQTPREILSSERIRVERSFVDSSKLLRRIHKATVSGSPLMVG</sequence>
<dbReference type="Proteomes" id="UP000268014">
    <property type="component" value="Unassembled WGS sequence"/>
</dbReference>
<dbReference type="EMBL" id="UZAF01018262">
    <property type="protein sequence ID" value="VDO49829.1"/>
    <property type="molecule type" value="Genomic_DNA"/>
</dbReference>
<protein>
    <submittedName>
        <fullName evidence="3">Transposase</fullName>
    </submittedName>
</protein>
<evidence type="ECO:0000313" key="1">
    <source>
        <dbReference type="EMBL" id="VDO49829.1"/>
    </source>
</evidence>
<name>A0A0N4WQ93_HAEPC</name>
<organism evidence="3">
    <name type="scientific">Haemonchus placei</name>
    <name type="common">Barber's pole worm</name>
    <dbReference type="NCBI Taxonomy" id="6290"/>
    <lineage>
        <taxon>Eukaryota</taxon>
        <taxon>Metazoa</taxon>
        <taxon>Ecdysozoa</taxon>
        <taxon>Nematoda</taxon>
        <taxon>Chromadorea</taxon>
        <taxon>Rhabditida</taxon>
        <taxon>Rhabditina</taxon>
        <taxon>Rhabditomorpha</taxon>
        <taxon>Strongyloidea</taxon>
        <taxon>Trichostrongylidae</taxon>
        <taxon>Haemonchus</taxon>
    </lineage>
</organism>
<keyword evidence="2" id="KW-1185">Reference proteome</keyword>
<reference evidence="1 2" key="2">
    <citation type="submission" date="2018-11" db="EMBL/GenBank/DDBJ databases">
        <authorList>
            <consortium name="Pathogen Informatics"/>
        </authorList>
    </citation>
    <scope>NUCLEOTIDE SEQUENCE [LARGE SCALE GENOMIC DNA]</scope>
    <source>
        <strain evidence="1 2">MHpl1</strain>
    </source>
</reference>
<dbReference type="WBParaSite" id="HPLM_0001358601-mRNA-1">
    <property type="protein sequence ID" value="HPLM_0001358601-mRNA-1"/>
    <property type="gene ID" value="HPLM_0001358601"/>
</dbReference>
<dbReference type="AlphaFoldDB" id="A0A0N4WQ93"/>
<reference evidence="3" key="1">
    <citation type="submission" date="2017-02" db="UniProtKB">
        <authorList>
            <consortium name="WormBaseParasite"/>
        </authorList>
    </citation>
    <scope>IDENTIFICATION</scope>
</reference>
<accession>A0A0N4WQ93</accession>
<evidence type="ECO:0000313" key="2">
    <source>
        <dbReference type="Proteomes" id="UP000268014"/>
    </source>
</evidence>
<gene>
    <name evidence="1" type="ORF">HPLM_LOCUS13578</name>
</gene>
<proteinExistence type="predicted"/>